<evidence type="ECO:0000313" key="4">
    <source>
        <dbReference type="EMBL" id="RWX52378.1"/>
    </source>
</evidence>
<accession>A0A444JHD3</accession>
<reference evidence="4 5" key="1">
    <citation type="submission" date="2017-01" db="EMBL/GenBank/DDBJ databases">
        <title>The cable genome- insights into the physiology and evolution of filamentous bacteria capable of sulfide oxidation via long distance electron transfer.</title>
        <authorList>
            <person name="Schreiber L."/>
            <person name="Bjerg J.T."/>
            <person name="Boggild A."/>
            <person name="Van De Vossenberg J."/>
            <person name="Meysman F."/>
            <person name="Nielsen L.P."/>
            <person name="Schramm A."/>
            <person name="Kjeldsen K.U."/>
        </authorList>
    </citation>
    <scope>NUCLEOTIDE SEQUENCE [LARGE SCALE GENOMIC DNA]</scope>
    <source>
        <strain evidence="4">A5</strain>
    </source>
</reference>
<dbReference type="PANTHER" id="PTHR12818:SF0">
    <property type="entry name" value="TRNA (ADENINE(37)-N6)-METHYLTRANSFERASE"/>
    <property type="match status" value="1"/>
</dbReference>
<dbReference type="SUPFAM" id="SSF118196">
    <property type="entry name" value="YaeB-like"/>
    <property type="match status" value="1"/>
</dbReference>
<dbReference type="GO" id="GO:0008168">
    <property type="term" value="F:methyltransferase activity"/>
    <property type="evidence" value="ECO:0007669"/>
    <property type="project" value="UniProtKB-KW"/>
</dbReference>
<keyword evidence="4" id="KW-0808">Transferase</keyword>
<feature type="domain" description="TsaA-like" evidence="3">
    <location>
        <begin position="5"/>
        <end position="136"/>
    </location>
</feature>
<gene>
    <name evidence="4" type="ORF">VU01_101613</name>
</gene>
<dbReference type="Gene3D" id="2.40.30.70">
    <property type="entry name" value="YaeB-like"/>
    <property type="match status" value="1"/>
</dbReference>
<evidence type="ECO:0000259" key="3">
    <source>
        <dbReference type="PROSITE" id="PS51668"/>
    </source>
</evidence>
<keyword evidence="4" id="KW-0489">Methyltransferase</keyword>
<evidence type="ECO:0000313" key="5">
    <source>
        <dbReference type="Proteomes" id="UP000288892"/>
    </source>
</evidence>
<dbReference type="EMBL" id="MTKS01000016">
    <property type="protein sequence ID" value="RWX52378.1"/>
    <property type="molecule type" value="Genomic_DNA"/>
</dbReference>
<dbReference type="GO" id="GO:0032259">
    <property type="term" value="P:methylation"/>
    <property type="evidence" value="ECO:0007669"/>
    <property type="project" value="UniProtKB-KW"/>
</dbReference>
<evidence type="ECO:0000256" key="2">
    <source>
        <dbReference type="ARBA" id="ARBA00033753"/>
    </source>
</evidence>
<comment type="caution">
    <text evidence="4">The sequence shown here is derived from an EMBL/GenBank/DDBJ whole genome shotgun (WGS) entry which is preliminary data.</text>
</comment>
<evidence type="ECO:0000256" key="1">
    <source>
        <dbReference type="ARBA" id="ARBA00022691"/>
    </source>
</evidence>
<organism evidence="4 5">
    <name type="scientific">Candidatus Electrothrix marina</name>
    <dbReference type="NCBI Taxonomy" id="1859130"/>
    <lineage>
        <taxon>Bacteria</taxon>
        <taxon>Pseudomonadati</taxon>
        <taxon>Thermodesulfobacteriota</taxon>
        <taxon>Desulfobulbia</taxon>
        <taxon>Desulfobulbales</taxon>
        <taxon>Desulfobulbaceae</taxon>
        <taxon>Candidatus Electrothrix</taxon>
    </lineage>
</organism>
<protein>
    <submittedName>
        <fullName evidence="4">tRNA-Thr(GGU) m(6)t(6)A37 methyltransferase TsaA</fullName>
    </submittedName>
</protein>
<proteinExistence type="inferred from homology"/>
<dbReference type="Pfam" id="PF01980">
    <property type="entry name" value="TrmO_N"/>
    <property type="match status" value="1"/>
</dbReference>
<comment type="similarity">
    <text evidence="2">Belongs to the tRNA methyltransferase O family.</text>
</comment>
<dbReference type="AlphaFoldDB" id="A0A444JHD3"/>
<dbReference type="InterPro" id="IPR036413">
    <property type="entry name" value="YaeB-like_sf"/>
</dbReference>
<name>A0A444JHD3_9BACT</name>
<dbReference type="InterPro" id="IPR040372">
    <property type="entry name" value="YaeB-like"/>
</dbReference>
<sequence>MQYTIEQIGIIHSPYTGKEVCPVQGRAAPEGIGRVEVFPEYEEALETIETFSHIFLLYRFDRAGEIQLSRPTFLDDAPHGVFASRHPCRPNSIGMSIVRLEAKKENILEVSEIDILDNTPLLDIKPYIPRFDYRQDASNGWVEGKAWRDKPEGRE</sequence>
<keyword evidence="1" id="KW-0949">S-adenosyl-L-methionine</keyword>
<dbReference type="InterPro" id="IPR036414">
    <property type="entry name" value="YaeB_N_sf"/>
</dbReference>
<dbReference type="CDD" id="cd09281">
    <property type="entry name" value="UPF0066"/>
    <property type="match status" value="1"/>
</dbReference>
<dbReference type="PROSITE" id="PS51668">
    <property type="entry name" value="TSAA_2"/>
    <property type="match status" value="1"/>
</dbReference>
<keyword evidence="5" id="KW-1185">Reference proteome</keyword>
<dbReference type="Proteomes" id="UP000288892">
    <property type="component" value="Unassembled WGS sequence"/>
</dbReference>
<dbReference type="PANTHER" id="PTHR12818">
    <property type="entry name" value="TRNA (ADENINE(37)-N6)-METHYLTRANSFERASE"/>
    <property type="match status" value="1"/>
</dbReference>
<dbReference type="InterPro" id="IPR023370">
    <property type="entry name" value="TrmO-like_N"/>
</dbReference>
<dbReference type="NCBIfam" id="TIGR00104">
    <property type="entry name" value="tRNA_TsaA"/>
    <property type="match status" value="1"/>
</dbReference>